<dbReference type="GO" id="GO:0005802">
    <property type="term" value="C:trans-Golgi network"/>
    <property type="evidence" value="ECO:0007669"/>
    <property type="project" value="TreeGrafter"/>
</dbReference>
<feature type="transmembrane region" description="Helical" evidence="8">
    <location>
        <begin position="664"/>
        <end position="684"/>
    </location>
</feature>
<feature type="domain" description="HMA" evidence="9">
    <location>
        <begin position="285"/>
        <end position="351"/>
    </location>
</feature>
<feature type="domain" description="HMA" evidence="9">
    <location>
        <begin position="428"/>
        <end position="494"/>
    </location>
</feature>
<feature type="transmembrane region" description="Helical" evidence="8">
    <location>
        <begin position="696"/>
        <end position="713"/>
    </location>
</feature>
<dbReference type="InterPro" id="IPR006122">
    <property type="entry name" value="HMA_Cu_ion-bd"/>
</dbReference>
<dbReference type="Pfam" id="PF00403">
    <property type="entry name" value="HMA"/>
    <property type="match status" value="6"/>
</dbReference>
<dbReference type="FunFam" id="3.30.70.100:FF:000001">
    <property type="entry name" value="ATPase copper transporting beta"/>
    <property type="match status" value="6"/>
</dbReference>
<dbReference type="PANTHER" id="PTHR43520:SF8">
    <property type="entry name" value="P-TYPE CU(+) TRANSPORTER"/>
    <property type="match status" value="1"/>
</dbReference>
<evidence type="ECO:0000256" key="6">
    <source>
        <dbReference type="ARBA" id="ARBA00023008"/>
    </source>
</evidence>
<protein>
    <recommendedName>
        <fullName evidence="9">HMA domain-containing protein</fullName>
    </recommendedName>
</protein>
<accession>A0A0L0FYT7</accession>
<dbReference type="GO" id="GO:0055070">
    <property type="term" value="P:copper ion homeostasis"/>
    <property type="evidence" value="ECO:0007669"/>
    <property type="project" value="TreeGrafter"/>
</dbReference>
<dbReference type="OrthoDB" id="432719at2759"/>
<keyword evidence="8" id="KW-1133">Transmembrane helix</keyword>
<evidence type="ECO:0000256" key="8">
    <source>
        <dbReference type="SAM" id="Phobius"/>
    </source>
</evidence>
<feature type="transmembrane region" description="Helical" evidence="8">
    <location>
        <begin position="591"/>
        <end position="612"/>
    </location>
</feature>
<feature type="domain" description="HMA" evidence="9">
    <location>
        <begin position="502"/>
        <end position="568"/>
    </location>
</feature>
<gene>
    <name evidence="10" type="ORF">SARC_05708</name>
</gene>
<keyword evidence="11" id="KW-1185">Reference proteome</keyword>
<sequence length="759" mass="81474">MSEWTALRVLHMTCHSCVNSIEGTLGVHPNIKSIKVNLEREETRVNHDATISPAEIAEAIDDMGFEASVLGQLTHIAVAGMTCNSCVKNIEGMLGDMDGVVNIQVSLSDEDAWVVYESDFTSPIELSLAIEDMGFDADILQPAADVQESQQGITTSLETTARSLERIHTRATVHLSIEGMTCNSCVQSIESTVGEAKGVRRVSVSLDMGEASVEYAADEITADEIVDLVNEMGFEAVELRLPVPSEVAGLMSPKDRRPVNRTGRHSPVRSPSPLRQRQAINHNLTSARLSIEGMTCTSCVKNIEVKIGSEIGVLKIKVDLVGCSASVTLDTSLTSSAAVAEAIEDMGFEAAVVSTSLAVPSPLPSKRNSNRIQPLSTPSSTDSLTGGVFLGLKKGASTQTSLDSLALKRASSDSLSMRKMRSLMSGTSTSIFKVTGMTCASCVANIERAVQKHPGVVKVTVGLLSEKAEVEYDATLTSPAEICAKICAIGFGAVALEDKDPGECVLTIKGMTCSSCVANIERNAIKLDGVTMAAVSLATNTGKFQFDADKVGARDLIKHINNLGFDASLSDGNKLESMDHSPEVRKWKHRFLFCLVFFVLTFIVMLLCNLHATMKYMMALVVPGASLSSLLIMSFATIVQFVIGKSFVVSAYKSLRHGSANMDLLVSLGSSCAYVYSFLVTTVAICTDADNAPANFFETSIMLFTFVCLGRWLEHIAKGYGLRVANSNTYTPPSCPVKDAFMCCMLVTNPIRKRLSLVL</sequence>
<evidence type="ECO:0000259" key="9">
    <source>
        <dbReference type="PROSITE" id="PS50846"/>
    </source>
</evidence>
<dbReference type="PROSITE" id="PS01047">
    <property type="entry name" value="HMA_1"/>
    <property type="match status" value="5"/>
</dbReference>
<dbReference type="PROSITE" id="PS50846">
    <property type="entry name" value="HMA_2"/>
    <property type="match status" value="6"/>
</dbReference>
<keyword evidence="5" id="KW-1278">Translocase</keyword>
<name>A0A0L0FYT7_9EUKA</name>
<evidence type="ECO:0000256" key="3">
    <source>
        <dbReference type="ARBA" id="ARBA00022796"/>
    </source>
</evidence>
<dbReference type="GeneID" id="25906212"/>
<keyword evidence="2" id="KW-0479">Metal-binding</keyword>
<keyword evidence="8" id="KW-0472">Membrane</keyword>
<dbReference type="GO" id="GO:0005507">
    <property type="term" value="F:copper ion binding"/>
    <property type="evidence" value="ECO:0007669"/>
    <property type="project" value="InterPro"/>
</dbReference>
<dbReference type="RefSeq" id="XP_014155897.1">
    <property type="nucleotide sequence ID" value="XM_014300422.1"/>
</dbReference>
<feature type="domain" description="HMA" evidence="9">
    <location>
        <begin position="171"/>
        <end position="237"/>
    </location>
</feature>
<evidence type="ECO:0000313" key="10">
    <source>
        <dbReference type="EMBL" id="KNC81995.1"/>
    </source>
</evidence>
<dbReference type="AlphaFoldDB" id="A0A0L0FYT7"/>
<feature type="transmembrane region" description="Helical" evidence="8">
    <location>
        <begin position="618"/>
        <end position="643"/>
    </location>
</feature>
<dbReference type="EMBL" id="KQ241971">
    <property type="protein sequence ID" value="KNC81995.1"/>
    <property type="molecule type" value="Genomic_DNA"/>
</dbReference>
<keyword evidence="3" id="KW-0187">Copper transport</keyword>
<keyword evidence="8" id="KW-0812">Transmembrane</keyword>
<keyword evidence="3" id="KW-0813">Transport</keyword>
<dbReference type="InterPro" id="IPR006121">
    <property type="entry name" value="HMA_dom"/>
</dbReference>
<evidence type="ECO:0000256" key="4">
    <source>
        <dbReference type="ARBA" id="ARBA00022842"/>
    </source>
</evidence>
<dbReference type="CDD" id="cd00371">
    <property type="entry name" value="HMA"/>
    <property type="match status" value="6"/>
</dbReference>
<dbReference type="GO" id="GO:0043682">
    <property type="term" value="F:P-type divalent copper transporter activity"/>
    <property type="evidence" value="ECO:0007669"/>
    <property type="project" value="TreeGrafter"/>
</dbReference>
<dbReference type="InterPro" id="IPR036163">
    <property type="entry name" value="HMA_dom_sf"/>
</dbReference>
<dbReference type="SUPFAM" id="SSF55008">
    <property type="entry name" value="HMA, heavy metal-associated domain"/>
    <property type="match status" value="6"/>
</dbReference>
<dbReference type="InterPro" id="IPR017969">
    <property type="entry name" value="Heavy-metal-associated_CS"/>
</dbReference>
<dbReference type="Gene3D" id="3.30.70.100">
    <property type="match status" value="6"/>
</dbReference>
<dbReference type="GO" id="GO:0005886">
    <property type="term" value="C:plasma membrane"/>
    <property type="evidence" value="ECO:0007669"/>
    <property type="project" value="TreeGrafter"/>
</dbReference>
<proteinExistence type="predicted"/>
<evidence type="ECO:0000256" key="2">
    <source>
        <dbReference type="ARBA" id="ARBA00022723"/>
    </source>
</evidence>
<comment type="subcellular location">
    <subcellularLocation>
        <location evidence="1">Endomembrane system</location>
        <topology evidence="1">Multi-pass membrane protein</topology>
    </subcellularLocation>
</comment>
<dbReference type="GO" id="GO:0015677">
    <property type="term" value="P:copper ion import"/>
    <property type="evidence" value="ECO:0007669"/>
    <property type="project" value="TreeGrafter"/>
</dbReference>
<evidence type="ECO:0000256" key="5">
    <source>
        <dbReference type="ARBA" id="ARBA00022967"/>
    </source>
</evidence>
<dbReference type="eggNOG" id="KOG0207">
    <property type="taxonomic scope" value="Eukaryota"/>
</dbReference>
<feature type="region of interest" description="Disordered" evidence="7">
    <location>
        <begin position="248"/>
        <end position="273"/>
    </location>
</feature>
<feature type="domain" description="HMA" evidence="9">
    <location>
        <begin position="72"/>
        <end position="138"/>
    </location>
</feature>
<dbReference type="STRING" id="667725.A0A0L0FYT7"/>
<keyword evidence="3" id="KW-0406">Ion transport</keyword>
<keyword evidence="4" id="KW-0460">Magnesium</keyword>
<dbReference type="NCBIfam" id="TIGR00003">
    <property type="entry name" value="copper ion binding protein"/>
    <property type="match status" value="6"/>
</dbReference>
<evidence type="ECO:0000256" key="1">
    <source>
        <dbReference type="ARBA" id="ARBA00004127"/>
    </source>
</evidence>
<dbReference type="Proteomes" id="UP000054560">
    <property type="component" value="Unassembled WGS sequence"/>
</dbReference>
<organism evidence="10 11">
    <name type="scientific">Sphaeroforma arctica JP610</name>
    <dbReference type="NCBI Taxonomy" id="667725"/>
    <lineage>
        <taxon>Eukaryota</taxon>
        <taxon>Ichthyosporea</taxon>
        <taxon>Ichthyophonida</taxon>
        <taxon>Sphaeroforma</taxon>
    </lineage>
</organism>
<evidence type="ECO:0000313" key="11">
    <source>
        <dbReference type="Proteomes" id="UP000054560"/>
    </source>
</evidence>
<dbReference type="PANTHER" id="PTHR43520">
    <property type="entry name" value="ATP7, ISOFORM B"/>
    <property type="match status" value="1"/>
</dbReference>
<feature type="domain" description="HMA" evidence="9">
    <location>
        <begin position="3"/>
        <end position="68"/>
    </location>
</feature>
<keyword evidence="6" id="KW-0186">Copper</keyword>
<dbReference type="PRINTS" id="PR00942">
    <property type="entry name" value="CUATPASEI"/>
</dbReference>
<evidence type="ECO:0000256" key="7">
    <source>
        <dbReference type="SAM" id="MobiDB-lite"/>
    </source>
</evidence>
<reference evidence="10 11" key="1">
    <citation type="submission" date="2011-02" db="EMBL/GenBank/DDBJ databases">
        <title>The Genome Sequence of Sphaeroforma arctica JP610.</title>
        <authorList>
            <consortium name="The Broad Institute Genome Sequencing Platform"/>
            <person name="Russ C."/>
            <person name="Cuomo C."/>
            <person name="Young S.K."/>
            <person name="Zeng Q."/>
            <person name="Gargeya S."/>
            <person name="Alvarado L."/>
            <person name="Berlin A."/>
            <person name="Chapman S.B."/>
            <person name="Chen Z."/>
            <person name="Freedman E."/>
            <person name="Gellesch M."/>
            <person name="Goldberg J."/>
            <person name="Griggs A."/>
            <person name="Gujja S."/>
            <person name="Heilman E."/>
            <person name="Heiman D."/>
            <person name="Howarth C."/>
            <person name="Mehta T."/>
            <person name="Neiman D."/>
            <person name="Pearson M."/>
            <person name="Roberts A."/>
            <person name="Saif S."/>
            <person name="Shea T."/>
            <person name="Shenoy N."/>
            <person name="Sisk P."/>
            <person name="Stolte C."/>
            <person name="Sykes S."/>
            <person name="White J."/>
            <person name="Yandava C."/>
            <person name="Burger G."/>
            <person name="Gray M.W."/>
            <person name="Holland P.W.H."/>
            <person name="King N."/>
            <person name="Lang F.B.F."/>
            <person name="Roger A.J."/>
            <person name="Ruiz-Trillo I."/>
            <person name="Haas B."/>
            <person name="Nusbaum C."/>
            <person name="Birren B."/>
        </authorList>
    </citation>
    <scope>NUCLEOTIDE SEQUENCE [LARGE SCALE GENOMIC DNA]</scope>
    <source>
        <strain evidence="10 11">JP610</strain>
    </source>
</reference>